<evidence type="ECO:0000313" key="2">
    <source>
        <dbReference type="Proteomes" id="UP001060215"/>
    </source>
</evidence>
<keyword evidence="2" id="KW-1185">Reference proteome</keyword>
<organism evidence="1 2">
    <name type="scientific">Camellia lanceoleosa</name>
    <dbReference type="NCBI Taxonomy" id="1840588"/>
    <lineage>
        <taxon>Eukaryota</taxon>
        <taxon>Viridiplantae</taxon>
        <taxon>Streptophyta</taxon>
        <taxon>Embryophyta</taxon>
        <taxon>Tracheophyta</taxon>
        <taxon>Spermatophyta</taxon>
        <taxon>Magnoliopsida</taxon>
        <taxon>eudicotyledons</taxon>
        <taxon>Gunneridae</taxon>
        <taxon>Pentapetalae</taxon>
        <taxon>asterids</taxon>
        <taxon>Ericales</taxon>
        <taxon>Theaceae</taxon>
        <taxon>Camellia</taxon>
    </lineage>
</organism>
<evidence type="ECO:0000313" key="1">
    <source>
        <dbReference type="EMBL" id="KAI7996818.1"/>
    </source>
</evidence>
<comment type="caution">
    <text evidence="1">The sequence shown here is derived from an EMBL/GenBank/DDBJ whole genome shotgun (WGS) entry which is preliminary data.</text>
</comment>
<sequence>MEIPFLLVGKRWIYFLGILPYATHSVDFLVSLPFPFLSLPSLTLSSFRKMKMQESRYGEETTPVLPALNSKSIEAHVFTLLCTVNFCSQVL</sequence>
<dbReference type="Proteomes" id="UP001060215">
    <property type="component" value="Chromosome 10"/>
</dbReference>
<dbReference type="EMBL" id="CM045767">
    <property type="protein sequence ID" value="KAI7996818.1"/>
    <property type="molecule type" value="Genomic_DNA"/>
</dbReference>
<protein>
    <submittedName>
        <fullName evidence="1">Uncharacterized protein</fullName>
    </submittedName>
</protein>
<gene>
    <name evidence="1" type="ORF">LOK49_LG10G00793</name>
</gene>
<proteinExistence type="predicted"/>
<name>A0ACC0G8I0_9ERIC</name>
<accession>A0ACC0G8I0</accession>
<reference evidence="1 2" key="1">
    <citation type="journal article" date="2022" name="Plant J.">
        <title>Chromosome-level genome of Camellia lanceoleosa provides a valuable resource for understanding genome evolution and self-incompatibility.</title>
        <authorList>
            <person name="Gong W."/>
            <person name="Xiao S."/>
            <person name="Wang L."/>
            <person name="Liao Z."/>
            <person name="Chang Y."/>
            <person name="Mo W."/>
            <person name="Hu G."/>
            <person name="Li W."/>
            <person name="Zhao G."/>
            <person name="Zhu H."/>
            <person name="Hu X."/>
            <person name="Ji K."/>
            <person name="Xiang X."/>
            <person name="Song Q."/>
            <person name="Yuan D."/>
            <person name="Jin S."/>
            <person name="Zhang L."/>
        </authorList>
    </citation>
    <scope>NUCLEOTIDE SEQUENCE [LARGE SCALE GENOMIC DNA]</scope>
    <source>
        <strain evidence="1">SQ_2022a</strain>
    </source>
</reference>